<organism evidence="3 4">
    <name type="scientific">Ordospora colligata OC4</name>
    <dbReference type="NCBI Taxonomy" id="1354746"/>
    <lineage>
        <taxon>Eukaryota</taxon>
        <taxon>Fungi</taxon>
        <taxon>Fungi incertae sedis</taxon>
        <taxon>Microsporidia</taxon>
        <taxon>Ordosporidae</taxon>
        <taxon>Ordospora</taxon>
    </lineage>
</organism>
<comment type="caution">
    <text evidence="3">The sequence shown here is derived from an EMBL/GenBank/DDBJ whole genome shotgun (WGS) entry which is preliminary data.</text>
</comment>
<dbReference type="InParanoid" id="A0A0B2UMN3"/>
<keyword evidence="1" id="KW-1133">Transmembrane helix</keyword>
<keyword evidence="1" id="KW-0812">Transmembrane</keyword>
<dbReference type="EMBL" id="JOKQ01000002">
    <property type="protein sequence ID" value="KHN70220.1"/>
    <property type="molecule type" value="Genomic_DNA"/>
</dbReference>
<evidence type="ECO:0000256" key="1">
    <source>
        <dbReference type="SAM" id="Phobius"/>
    </source>
</evidence>
<evidence type="ECO:0000313" key="4">
    <source>
        <dbReference type="Proteomes" id="UP000031056"/>
    </source>
</evidence>
<evidence type="ECO:0000259" key="2">
    <source>
        <dbReference type="Pfam" id="PF17028"/>
    </source>
</evidence>
<dbReference type="VEuPathDB" id="MicrosporidiaDB:M896_020560"/>
<dbReference type="InterPro" id="IPR031497">
    <property type="entry name" value="8TM_micro"/>
</dbReference>
<dbReference type="OrthoDB" id="2190933at2759"/>
<name>A0A0B2UMN3_9MICR</name>
<accession>A0A0B2UMN3</accession>
<dbReference type="Proteomes" id="UP000031056">
    <property type="component" value="Unassembled WGS sequence"/>
</dbReference>
<dbReference type="HOGENOM" id="CLU_994079_0_0_1"/>
<keyword evidence="4" id="KW-1185">Reference proteome</keyword>
<dbReference type="RefSeq" id="XP_014564262.1">
    <property type="nucleotide sequence ID" value="XM_014708776.1"/>
</dbReference>
<sequence length="283" mass="33476">MIKLKRLFLYMAILVFKSYDIPSLCYNYYNPESIYQKMYLRPTITPAVYHFIPRKHFVLVSCICDFITAFVLNSEKYLICSMLVPADSISIENLLIVLLKKGYNELPITILTTMSTFYAPLLSGNNAFILSHAFPRLFEAEFRNSHNPSLSVTWFFHLNIFSQYARYFYHTFYALMTYMTFAVPEKYKLEIILLFKPSNYKSYLPFIVHSPVLHFYLLFFVLENYIQYLFRIKGVGNPNFINWCCVAFNLLFIIERRWKTLKAREHLVHPESGIKIYAKASTT</sequence>
<evidence type="ECO:0000313" key="3">
    <source>
        <dbReference type="EMBL" id="KHN70220.1"/>
    </source>
</evidence>
<feature type="transmembrane region" description="Helical" evidence="1">
    <location>
        <begin position="234"/>
        <end position="254"/>
    </location>
</feature>
<feature type="transmembrane region" description="Helical" evidence="1">
    <location>
        <begin position="7"/>
        <end position="29"/>
    </location>
</feature>
<proteinExistence type="predicted"/>
<feature type="transmembrane region" description="Helical" evidence="1">
    <location>
        <begin position="203"/>
        <end position="222"/>
    </location>
</feature>
<protein>
    <recommendedName>
        <fullName evidence="2">Microsporidial 8TM transmembrane domain-containing protein</fullName>
    </recommendedName>
</protein>
<feature type="transmembrane region" description="Helical" evidence="1">
    <location>
        <begin position="164"/>
        <end position="183"/>
    </location>
</feature>
<gene>
    <name evidence="3" type="ORF">M896_020560</name>
</gene>
<keyword evidence="1" id="KW-0472">Membrane</keyword>
<dbReference type="GeneID" id="26261151"/>
<reference evidence="3 4" key="1">
    <citation type="journal article" date="2014" name="MBio">
        <title>The Ordospora colligata genome; evolution of extreme reduction in microsporidia and host-to-parasite horizontal gene transfer.</title>
        <authorList>
            <person name="Pombert J.-F."/>
            <person name="Haag K.L."/>
            <person name="Beidas S."/>
            <person name="Ebert D."/>
            <person name="Keeling P.J."/>
        </authorList>
    </citation>
    <scope>NUCLEOTIDE SEQUENCE [LARGE SCALE GENOMIC DNA]</scope>
    <source>
        <strain evidence="3 4">OC4</strain>
    </source>
</reference>
<dbReference type="Pfam" id="PF17028">
    <property type="entry name" value="8TM_micro"/>
    <property type="match status" value="1"/>
</dbReference>
<feature type="domain" description="Microsporidial 8TM transmembrane" evidence="2">
    <location>
        <begin position="18"/>
        <end position="261"/>
    </location>
</feature>
<dbReference type="AlphaFoldDB" id="A0A0B2UMN3"/>